<name>A0ABM9FUS2_9BACL</name>
<dbReference type="Gene3D" id="4.10.280.10">
    <property type="entry name" value="Helix-loop-helix DNA-binding domain"/>
    <property type="match status" value="1"/>
</dbReference>
<proteinExistence type="predicted"/>
<organism evidence="1 2">
    <name type="scientific">Paenibacillus melissococcoides</name>
    <dbReference type="NCBI Taxonomy" id="2912268"/>
    <lineage>
        <taxon>Bacteria</taxon>
        <taxon>Bacillati</taxon>
        <taxon>Bacillota</taxon>
        <taxon>Bacilli</taxon>
        <taxon>Bacillales</taxon>
        <taxon>Paenibacillaceae</taxon>
        <taxon>Paenibacillus</taxon>
    </lineage>
</organism>
<dbReference type="EMBL" id="CALYLO010000001">
    <property type="protein sequence ID" value="CAH8242877.1"/>
    <property type="molecule type" value="Genomic_DNA"/>
</dbReference>
<evidence type="ECO:0000313" key="2">
    <source>
        <dbReference type="Proteomes" id="UP001154322"/>
    </source>
</evidence>
<dbReference type="Pfam" id="PF09388">
    <property type="entry name" value="SpoOE-like"/>
    <property type="match status" value="1"/>
</dbReference>
<dbReference type="Proteomes" id="UP001154322">
    <property type="component" value="Unassembled WGS sequence"/>
</dbReference>
<gene>
    <name evidence="1" type="ORF">WJ0W_000086</name>
</gene>
<keyword evidence="2" id="KW-1185">Reference proteome</keyword>
<comment type="caution">
    <text evidence="1">The sequence shown here is derived from an EMBL/GenBank/DDBJ whole genome shotgun (WGS) entry which is preliminary data.</text>
</comment>
<reference evidence="1" key="1">
    <citation type="submission" date="2022-06" db="EMBL/GenBank/DDBJ databases">
        <authorList>
            <person name="Dietemann V."/>
            <person name="Ory F."/>
            <person name="Dainat B."/>
            <person name="Oberhansli S."/>
        </authorList>
    </citation>
    <scope>NUCLEOTIDE SEQUENCE</scope>
    <source>
        <strain evidence="1">Ena-SAMPLE-TAB-26-04-2022-14:26:32:270-5432</strain>
    </source>
</reference>
<accession>A0ABM9FUS2</accession>
<evidence type="ECO:0000313" key="1">
    <source>
        <dbReference type="EMBL" id="CAH8242877.1"/>
    </source>
</evidence>
<sequence>MYGTTDPVVLDKSIELDRMLNKFQSSNFKDGEDNITLMRG</sequence>
<protein>
    <submittedName>
        <fullName evidence="1">Aspartyl-phosphate phosphatase Spo0E family protein</fullName>
    </submittedName>
</protein>
<dbReference type="InterPro" id="IPR036638">
    <property type="entry name" value="HLH_DNA-bd_sf"/>
</dbReference>
<dbReference type="InterPro" id="IPR018540">
    <property type="entry name" value="Spo0E-like"/>
</dbReference>